<gene>
    <name evidence="1" type="ORF">FOF46_01200</name>
</gene>
<dbReference type="Proteomes" id="UP000318833">
    <property type="component" value="Unassembled WGS sequence"/>
</dbReference>
<dbReference type="OrthoDB" id="1442396at2"/>
<evidence type="ECO:0000313" key="2">
    <source>
        <dbReference type="Proteomes" id="UP000318833"/>
    </source>
</evidence>
<reference evidence="1 2" key="1">
    <citation type="submission" date="2019-07" db="EMBL/GenBank/DDBJ databases">
        <title>The draft genome sequence of Aquimarina algiphila M91.</title>
        <authorList>
            <person name="Meng X."/>
        </authorList>
    </citation>
    <scope>NUCLEOTIDE SEQUENCE [LARGE SCALE GENOMIC DNA]</scope>
    <source>
        <strain evidence="1 2">M91</strain>
    </source>
</reference>
<proteinExistence type="predicted"/>
<keyword evidence="2" id="KW-1185">Reference proteome</keyword>
<comment type="caution">
    <text evidence="1">The sequence shown here is derived from an EMBL/GenBank/DDBJ whole genome shotgun (WGS) entry which is preliminary data.</text>
</comment>
<organism evidence="1 2">
    <name type="scientific">Aquimarina algiphila</name>
    <dbReference type="NCBI Taxonomy" id="2047982"/>
    <lineage>
        <taxon>Bacteria</taxon>
        <taxon>Pseudomonadati</taxon>
        <taxon>Bacteroidota</taxon>
        <taxon>Flavobacteriia</taxon>
        <taxon>Flavobacteriales</taxon>
        <taxon>Flavobacteriaceae</taxon>
        <taxon>Aquimarina</taxon>
    </lineage>
</organism>
<dbReference type="RefSeq" id="WP_143915198.1">
    <property type="nucleotide sequence ID" value="NZ_CANMXV010000003.1"/>
</dbReference>
<sequence>MQTGQEYYSDPNNYGSYQFFPLTEVLDSLVLESQADTDSYLKNVDRFLLKKYAVAGLRDMAFSGQGDVIELEINIGDDLQFILPQDYVDYLKVSVISEDFHLETLDYNPSIHMGKAYLQDHEYDIIFDSEGAPINVDGNNTFRRGHKIYEFGNRYAEYLRHDHYAHDYNINADTSKFTRHGEFDIDQRRGVISFSSNLAGRDIVLQYLSDGLNEKAVKNQPITIHKYYKEPLENYIYYAAIRRKRNVPYNEKERAKREYKTNKHIAKVLMLNLDPQRIMRVMRSAFKPVKT</sequence>
<protein>
    <submittedName>
        <fullName evidence="1">Uncharacterized protein</fullName>
    </submittedName>
</protein>
<dbReference type="EMBL" id="VLNR01000002">
    <property type="protein sequence ID" value="TSE11274.1"/>
    <property type="molecule type" value="Genomic_DNA"/>
</dbReference>
<dbReference type="AlphaFoldDB" id="A0A554VRI6"/>
<name>A0A554VRI6_9FLAO</name>
<evidence type="ECO:0000313" key="1">
    <source>
        <dbReference type="EMBL" id="TSE11274.1"/>
    </source>
</evidence>
<accession>A0A554VRI6</accession>